<dbReference type="SMART" id="SM01005">
    <property type="entry name" value="Ala_racemase_C"/>
    <property type="match status" value="1"/>
</dbReference>
<evidence type="ECO:0000256" key="4">
    <source>
        <dbReference type="PIRSR" id="PIRSR600821-50"/>
    </source>
</evidence>
<evidence type="ECO:0000256" key="3">
    <source>
        <dbReference type="ARBA" id="ARBA00023235"/>
    </source>
</evidence>
<dbReference type="InterPro" id="IPR000821">
    <property type="entry name" value="Ala_racemase"/>
</dbReference>
<reference evidence="7" key="2">
    <citation type="submission" date="2021-04" db="EMBL/GenBank/DDBJ databases">
        <authorList>
            <person name="Gilroy R."/>
        </authorList>
    </citation>
    <scope>NUCLEOTIDE SEQUENCE</scope>
    <source>
        <strain evidence="7">2189</strain>
    </source>
</reference>
<reference evidence="7" key="1">
    <citation type="journal article" date="2021" name="PeerJ">
        <title>Extensive microbial diversity within the chicken gut microbiome revealed by metagenomics and culture.</title>
        <authorList>
            <person name="Gilroy R."/>
            <person name="Ravi A."/>
            <person name="Getino M."/>
            <person name="Pursley I."/>
            <person name="Horton D.L."/>
            <person name="Alikhan N.F."/>
            <person name="Baker D."/>
            <person name="Gharbi K."/>
            <person name="Hall N."/>
            <person name="Watson M."/>
            <person name="Adriaenssens E.M."/>
            <person name="Foster-Nyarko E."/>
            <person name="Jarju S."/>
            <person name="Secka A."/>
            <person name="Antonio M."/>
            <person name="Oren A."/>
            <person name="Chaudhuri R.R."/>
            <person name="La Ragione R."/>
            <person name="Hildebrand F."/>
            <person name="Pallen M.J."/>
        </authorList>
    </citation>
    <scope>NUCLEOTIDE SEQUENCE</scope>
    <source>
        <strain evidence="7">2189</strain>
    </source>
</reference>
<dbReference type="EMBL" id="DXEW01000029">
    <property type="protein sequence ID" value="HIX50805.1"/>
    <property type="molecule type" value="Genomic_DNA"/>
</dbReference>
<proteinExistence type="predicted"/>
<dbReference type="PRINTS" id="PR00992">
    <property type="entry name" value="ALARACEMASE"/>
</dbReference>
<dbReference type="Gene3D" id="3.20.20.10">
    <property type="entry name" value="Alanine racemase"/>
    <property type="match status" value="1"/>
</dbReference>
<dbReference type="CDD" id="cd00430">
    <property type="entry name" value="PLPDE_III_AR"/>
    <property type="match status" value="1"/>
</dbReference>
<dbReference type="PROSITE" id="PS00395">
    <property type="entry name" value="ALANINE_RACEMASE"/>
    <property type="match status" value="1"/>
</dbReference>
<keyword evidence="3" id="KW-0413">Isomerase</keyword>
<accession>A0A9D1W1Z8</accession>
<comment type="cofactor">
    <cofactor evidence="1 4">
        <name>pyridoxal 5'-phosphate</name>
        <dbReference type="ChEBI" id="CHEBI:597326"/>
    </cofactor>
</comment>
<feature type="binding site" evidence="5">
    <location>
        <position position="283"/>
    </location>
    <ligand>
        <name>substrate</name>
    </ligand>
</feature>
<feature type="modified residue" description="N6-(pyridoxal phosphate)lysine" evidence="4">
    <location>
        <position position="34"/>
    </location>
</feature>
<gene>
    <name evidence="7" type="ORF">H9851_05925</name>
</gene>
<dbReference type="Pfam" id="PF01168">
    <property type="entry name" value="Ala_racemase_N"/>
    <property type="match status" value="1"/>
</dbReference>
<dbReference type="GO" id="GO:0005829">
    <property type="term" value="C:cytosol"/>
    <property type="evidence" value="ECO:0007669"/>
    <property type="project" value="TreeGrafter"/>
</dbReference>
<keyword evidence="2 4" id="KW-0663">Pyridoxal phosphate</keyword>
<dbReference type="InterPro" id="IPR020622">
    <property type="entry name" value="Ala_racemase_pyridoxalP-BS"/>
</dbReference>
<dbReference type="Gene3D" id="2.40.37.10">
    <property type="entry name" value="Lyase, Ornithine Decarboxylase, Chain A, domain 1"/>
    <property type="match status" value="1"/>
</dbReference>
<evidence type="ECO:0000256" key="5">
    <source>
        <dbReference type="PIRSR" id="PIRSR600821-52"/>
    </source>
</evidence>
<dbReference type="AlphaFoldDB" id="A0A9D1W1Z8"/>
<evidence type="ECO:0000256" key="1">
    <source>
        <dbReference type="ARBA" id="ARBA00001933"/>
    </source>
</evidence>
<dbReference type="GO" id="GO:0030632">
    <property type="term" value="P:D-alanine biosynthetic process"/>
    <property type="evidence" value="ECO:0007669"/>
    <property type="project" value="TreeGrafter"/>
</dbReference>
<dbReference type="InterPro" id="IPR009006">
    <property type="entry name" value="Ala_racemase/Decarboxylase_C"/>
</dbReference>
<dbReference type="GO" id="GO:0009252">
    <property type="term" value="P:peptidoglycan biosynthetic process"/>
    <property type="evidence" value="ECO:0007669"/>
    <property type="project" value="TreeGrafter"/>
</dbReference>
<dbReference type="GO" id="GO:0030170">
    <property type="term" value="F:pyridoxal phosphate binding"/>
    <property type="evidence" value="ECO:0007669"/>
    <property type="project" value="TreeGrafter"/>
</dbReference>
<dbReference type="SUPFAM" id="SSF50621">
    <property type="entry name" value="Alanine racemase C-terminal domain-like"/>
    <property type="match status" value="1"/>
</dbReference>
<dbReference type="Pfam" id="PF00842">
    <property type="entry name" value="Ala_racemase_C"/>
    <property type="match status" value="1"/>
</dbReference>
<dbReference type="InterPro" id="IPR001608">
    <property type="entry name" value="Ala_racemase_N"/>
</dbReference>
<dbReference type="InterPro" id="IPR011079">
    <property type="entry name" value="Ala_racemase_C"/>
</dbReference>
<dbReference type="GO" id="GO:0008784">
    <property type="term" value="F:alanine racemase activity"/>
    <property type="evidence" value="ECO:0007669"/>
    <property type="project" value="InterPro"/>
</dbReference>
<name>A0A9D1W1Z8_9FIRM</name>
<dbReference type="PANTHER" id="PTHR30511">
    <property type="entry name" value="ALANINE RACEMASE"/>
    <property type="match status" value="1"/>
</dbReference>
<evidence type="ECO:0000313" key="7">
    <source>
        <dbReference type="EMBL" id="HIX50805.1"/>
    </source>
</evidence>
<protein>
    <submittedName>
        <fullName evidence="7">Alanine racemase</fullName>
    </submittedName>
</protein>
<evidence type="ECO:0000313" key="8">
    <source>
        <dbReference type="Proteomes" id="UP000886847"/>
    </source>
</evidence>
<dbReference type="Proteomes" id="UP000886847">
    <property type="component" value="Unassembled WGS sequence"/>
</dbReference>
<dbReference type="SUPFAM" id="SSF51419">
    <property type="entry name" value="PLP-binding barrel"/>
    <property type="match status" value="1"/>
</dbReference>
<comment type="caution">
    <text evidence="7">The sequence shown here is derived from an EMBL/GenBank/DDBJ whole genome shotgun (WGS) entry which is preliminary data.</text>
</comment>
<organism evidence="7 8">
    <name type="scientific">Candidatus Borkfalkia faecavium</name>
    <dbReference type="NCBI Taxonomy" id="2838508"/>
    <lineage>
        <taxon>Bacteria</taxon>
        <taxon>Bacillati</taxon>
        <taxon>Bacillota</taxon>
        <taxon>Clostridia</taxon>
        <taxon>Christensenellales</taxon>
        <taxon>Christensenellaceae</taxon>
        <taxon>Candidatus Borkfalkia</taxon>
    </lineage>
</organism>
<sequence>MQPCRAVIRLDAIRGNAALLRAKAAGAKLCAVVKADAYGHGGAMVCQALAGVADCFAVALVEEGVRLRLAGISADILVLVPPLSIEEAVRAALYGLTVSVGDGQDIALVSRALAGRGLTVRVHLQVNTGMNRFGFEEAPFAALCGEGLPPCMRAEGVYSHFYAPHDAAVTREQFSRFCAFRARAEQAFGRLTAHIAATGGVLAAEGYCLDLVRPGIGLYGYAPQGFARGGLRPAMRVYAQVAANRIYRGGGMGYRSLRPRGDALAVVRCGYADGFFRRGRLCMDAAVEESPRKKYERVCVLSDADECARACGTISYEVLVRAAARAERVYVNG</sequence>
<feature type="domain" description="Alanine racemase C-terminal" evidence="6">
    <location>
        <begin position="234"/>
        <end position="331"/>
    </location>
</feature>
<dbReference type="PANTHER" id="PTHR30511:SF0">
    <property type="entry name" value="ALANINE RACEMASE, CATABOLIC-RELATED"/>
    <property type="match status" value="1"/>
</dbReference>
<dbReference type="InterPro" id="IPR029066">
    <property type="entry name" value="PLP-binding_barrel"/>
</dbReference>
<feature type="binding site" evidence="5">
    <location>
        <position position="132"/>
    </location>
    <ligand>
        <name>substrate</name>
    </ligand>
</feature>
<evidence type="ECO:0000256" key="2">
    <source>
        <dbReference type="ARBA" id="ARBA00022898"/>
    </source>
</evidence>
<evidence type="ECO:0000259" key="6">
    <source>
        <dbReference type="SMART" id="SM01005"/>
    </source>
</evidence>